<proteinExistence type="predicted"/>
<reference evidence="1" key="1">
    <citation type="journal article" date="2020" name="Stud. Mycol.">
        <title>101 Dothideomycetes genomes: a test case for predicting lifestyles and emergence of pathogens.</title>
        <authorList>
            <person name="Haridas S."/>
            <person name="Albert R."/>
            <person name="Binder M."/>
            <person name="Bloem J."/>
            <person name="Labutti K."/>
            <person name="Salamov A."/>
            <person name="Andreopoulos B."/>
            <person name="Baker S."/>
            <person name="Barry K."/>
            <person name="Bills G."/>
            <person name="Bluhm B."/>
            <person name="Cannon C."/>
            <person name="Castanera R."/>
            <person name="Culley D."/>
            <person name="Daum C."/>
            <person name="Ezra D."/>
            <person name="Gonzalez J."/>
            <person name="Henrissat B."/>
            <person name="Kuo A."/>
            <person name="Liang C."/>
            <person name="Lipzen A."/>
            <person name="Lutzoni F."/>
            <person name="Magnuson J."/>
            <person name="Mondo S."/>
            <person name="Nolan M."/>
            <person name="Ohm R."/>
            <person name="Pangilinan J."/>
            <person name="Park H.-J."/>
            <person name="Ramirez L."/>
            <person name="Alfaro M."/>
            <person name="Sun H."/>
            <person name="Tritt A."/>
            <person name="Yoshinaga Y."/>
            <person name="Zwiers L.-H."/>
            <person name="Turgeon B."/>
            <person name="Goodwin S."/>
            <person name="Spatafora J."/>
            <person name="Crous P."/>
            <person name="Grigoriev I."/>
        </authorList>
    </citation>
    <scope>NUCLEOTIDE SEQUENCE</scope>
    <source>
        <strain evidence="1">CBS 110217</strain>
    </source>
</reference>
<evidence type="ECO:0000313" key="2">
    <source>
        <dbReference type="Proteomes" id="UP000799777"/>
    </source>
</evidence>
<dbReference type="EMBL" id="ML978271">
    <property type="protein sequence ID" value="KAF2025243.1"/>
    <property type="molecule type" value="Genomic_DNA"/>
</dbReference>
<protein>
    <submittedName>
        <fullName evidence="1">Uncharacterized protein</fullName>
    </submittedName>
</protein>
<name>A0A9P4GYI6_9PLEO</name>
<evidence type="ECO:0000313" key="1">
    <source>
        <dbReference type="EMBL" id="KAF2025243.1"/>
    </source>
</evidence>
<comment type="caution">
    <text evidence="1">The sequence shown here is derived from an EMBL/GenBank/DDBJ whole genome shotgun (WGS) entry which is preliminary data.</text>
</comment>
<dbReference type="Proteomes" id="UP000799777">
    <property type="component" value="Unassembled WGS sequence"/>
</dbReference>
<accession>A0A9P4GYI6</accession>
<gene>
    <name evidence="1" type="ORF">EK21DRAFT_93434</name>
</gene>
<organism evidence="1 2">
    <name type="scientific">Setomelanomma holmii</name>
    <dbReference type="NCBI Taxonomy" id="210430"/>
    <lineage>
        <taxon>Eukaryota</taxon>
        <taxon>Fungi</taxon>
        <taxon>Dikarya</taxon>
        <taxon>Ascomycota</taxon>
        <taxon>Pezizomycotina</taxon>
        <taxon>Dothideomycetes</taxon>
        <taxon>Pleosporomycetidae</taxon>
        <taxon>Pleosporales</taxon>
        <taxon>Pleosporineae</taxon>
        <taxon>Phaeosphaeriaceae</taxon>
        <taxon>Setomelanomma</taxon>
    </lineage>
</organism>
<sequence>MCVKELKTRKGGVRVLTGKGVEGMSSLVLHYRDITCRRRALTLLEHNGKDLNRKCLPIDLAGHGGGSRCSTSDKRIKSDVMSNVAASSSTSFLRTAHTISFQFRMRPATPARDPHTLNGATQRPYGIIVYLHLHVAAESSEYFCLDNCCSRSRFALCCARGIGRYTCADRICRPFIDGQVVEEVVVVDLFADLNGQAKER</sequence>
<keyword evidence="2" id="KW-1185">Reference proteome</keyword>
<dbReference type="AlphaFoldDB" id="A0A9P4GYI6"/>